<keyword evidence="6 14" id="KW-0378">Hydrolase</keyword>
<protein>
    <recommendedName>
        <fullName evidence="13 14">Replicative DNA helicase</fullName>
        <ecNumber evidence="13 14">5.6.2.3</ecNumber>
    </recommendedName>
</protein>
<dbReference type="InterPro" id="IPR007694">
    <property type="entry name" value="DNA_helicase_DnaB-like_C"/>
</dbReference>
<dbReference type="NCBIfam" id="NF006606">
    <property type="entry name" value="PRK09165.1"/>
    <property type="match status" value="1"/>
</dbReference>
<dbReference type="SUPFAM" id="SSF52540">
    <property type="entry name" value="P-loop containing nucleoside triphosphate hydrolases"/>
    <property type="match status" value="1"/>
</dbReference>
<dbReference type="OrthoDB" id="9773982at2"/>
<evidence type="ECO:0000256" key="11">
    <source>
        <dbReference type="ARBA" id="ARBA00044932"/>
    </source>
</evidence>
<keyword evidence="10" id="KW-0413">Isomerase</keyword>
<proteinExistence type="inferred from homology"/>
<dbReference type="Pfam" id="PF00772">
    <property type="entry name" value="DnaB"/>
    <property type="match status" value="1"/>
</dbReference>
<dbReference type="InterPro" id="IPR036185">
    <property type="entry name" value="DNA_heli_DnaB-like_N_sf"/>
</dbReference>
<evidence type="ECO:0000256" key="1">
    <source>
        <dbReference type="ARBA" id="ARBA00008428"/>
    </source>
</evidence>
<gene>
    <name evidence="16" type="ORF">FRZ61_30980</name>
</gene>
<sequence>MVERNFSSSNIASFRGAEPEPASLRIPPHNYEAEQALLGAVLANNHVFDKVNEFLLPEHFADALHGRIYEAIGKLIERGQIANILTLKNLFDQDAALIDAGGAQYLARLANSVVTIINAEDYGRTVHDLYLRRQLIALGEEVVNEAFRIDLDMPASDQIEHAEQQLYDLAETGQTEGEFKIFSASLKVAIEAAEVAYKRDSHITGVTTGLTDLDRRLGGLHPSDLVILAARPSMGKTALATNISFNAARSYRETLDATGKPVAAEGAKVAFFSLEMSAEQLATRILAEQTGVSSDRIRRGELKQEDFPTFVQVARELSELPLFIDDTPALTVGALRTRARRLKRQHGLGMIVVDYLQLMRASAGSAPENRVQEISEITRGLKAIAKELNVPVLALSQLSRAVEQREDKRPQLSDLRESGSIEQDADVVMFIFREQYYHERAEPRQREDETEDKFRERMDRWQERGERIHNVAEVNIAKQRHGPVGTVELFFDGMLTKFGDLIRDDHVPDAHR</sequence>
<name>A0A5J6N2J1_9PROT</name>
<dbReference type="GO" id="GO:0042802">
    <property type="term" value="F:identical protein binding"/>
    <property type="evidence" value="ECO:0007669"/>
    <property type="project" value="UniProtKB-ARBA"/>
</dbReference>
<dbReference type="Gene3D" id="3.40.50.300">
    <property type="entry name" value="P-loop containing nucleotide triphosphate hydrolases"/>
    <property type="match status" value="1"/>
</dbReference>
<evidence type="ECO:0000313" key="17">
    <source>
        <dbReference type="Proteomes" id="UP000325797"/>
    </source>
</evidence>
<dbReference type="InterPro" id="IPR016136">
    <property type="entry name" value="DNA_helicase_N/primase_C"/>
</dbReference>
<keyword evidence="8 14" id="KW-0067">ATP-binding</keyword>
<reference evidence="16 17" key="1">
    <citation type="submission" date="2019-08" db="EMBL/GenBank/DDBJ databases">
        <title>Hyperibacter terrae gen. nov., sp. nov. and Hyperibacter viscosus sp. nov., two new members in the family Rhodospirillaceae isolated from the rhizosphere of Hypericum perforatum.</title>
        <authorList>
            <person name="Noviana Z."/>
        </authorList>
    </citation>
    <scope>NUCLEOTIDE SEQUENCE [LARGE SCALE GENOMIC DNA]</scope>
    <source>
        <strain evidence="16 17">R5959</strain>
    </source>
</reference>
<dbReference type="PANTHER" id="PTHR30153:SF2">
    <property type="entry name" value="REPLICATIVE DNA HELICASE"/>
    <property type="match status" value="1"/>
</dbReference>
<keyword evidence="9 14" id="KW-0238">DNA-binding</keyword>
<keyword evidence="7 14" id="KW-0347">Helicase</keyword>
<dbReference type="GO" id="GO:1990077">
    <property type="term" value="C:primosome complex"/>
    <property type="evidence" value="ECO:0007669"/>
    <property type="project" value="UniProtKB-UniRule"/>
</dbReference>
<comment type="function">
    <text evidence="11 14">The main replicative DNA helicase, it participates in initiation and elongation during chromosome replication. Travels ahead of the DNA replisome, separating dsDNA into templates for DNA synthesis. A processive ATP-dependent 5'-3' DNA helicase it has DNA-dependent ATPase activity.</text>
</comment>
<dbReference type="RefSeq" id="WP_151118582.1">
    <property type="nucleotide sequence ID" value="NZ_CP042582.1"/>
</dbReference>
<dbReference type="PANTHER" id="PTHR30153">
    <property type="entry name" value="REPLICATIVE DNA HELICASE DNAB"/>
    <property type="match status" value="1"/>
</dbReference>
<dbReference type="GO" id="GO:0003677">
    <property type="term" value="F:DNA binding"/>
    <property type="evidence" value="ECO:0007669"/>
    <property type="project" value="UniProtKB-UniRule"/>
</dbReference>
<evidence type="ECO:0000256" key="14">
    <source>
        <dbReference type="RuleBase" id="RU362085"/>
    </source>
</evidence>
<dbReference type="InterPro" id="IPR007693">
    <property type="entry name" value="DNA_helicase_DnaB-like_N"/>
</dbReference>
<comment type="similarity">
    <text evidence="1 14">Belongs to the helicase family. DnaB subfamily.</text>
</comment>
<dbReference type="InterPro" id="IPR027417">
    <property type="entry name" value="P-loop_NTPase"/>
</dbReference>
<dbReference type="AlphaFoldDB" id="A0A5J6N2J1"/>
<evidence type="ECO:0000256" key="4">
    <source>
        <dbReference type="ARBA" id="ARBA00022705"/>
    </source>
</evidence>
<evidence type="ECO:0000313" key="16">
    <source>
        <dbReference type="EMBL" id="QEX23163.1"/>
    </source>
</evidence>
<keyword evidence="3 14" id="KW-0639">Primosome</keyword>
<accession>A0A5J6N2J1</accession>
<dbReference type="GO" id="GO:0016887">
    <property type="term" value="F:ATP hydrolysis activity"/>
    <property type="evidence" value="ECO:0007669"/>
    <property type="project" value="RHEA"/>
</dbReference>
<dbReference type="EC" id="5.6.2.3" evidence="13 14"/>
<dbReference type="SUPFAM" id="SSF48024">
    <property type="entry name" value="N-terminal domain of DnaB helicase"/>
    <property type="match status" value="1"/>
</dbReference>
<evidence type="ECO:0000256" key="12">
    <source>
        <dbReference type="ARBA" id="ARBA00048954"/>
    </source>
</evidence>
<organism evidence="16 17">
    <name type="scientific">Hypericibacter adhaerens</name>
    <dbReference type="NCBI Taxonomy" id="2602016"/>
    <lineage>
        <taxon>Bacteria</taxon>
        <taxon>Pseudomonadati</taxon>
        <taxon>Pseudomonadota</taxon>
        <taxon>Alphaproteobacteria</taxon>
        <taxon>Rhodospirillales</taxon>
        <taxon>Dongiaceae</taxon>
        <taxon>Hypericibacter</taxon>
    </lineage>
</organism>
<dbReference type="FunFam" id="3.40.50.300:FF:000076">
    <property type="entry name" value="Replicative DNA helicase"/>
    <property type="match status" value="1"/>
</dbReference>
<evidence type="ECO:0000256" key="7">
    <source>
        <dbReference type="ARBA" id="ARBA00022806"/>
    </source>
</evidence>
<dbReference type="GO" id="GO:0043139">
    <property type="term" value="F:5'-3' DNA helicase activity"/>
    <property type="evidence" value="ECO:0007669"/>
    <property type="project" value="UniProtKB-EC"/>
</dbReference>
<evidence type="ECO:0000256" key="5">
    <source>
        <dbReference type="ARBA" id="ARBA00022741"/>
    </source>
</evidence>
<dbReference type="PROSITE" id="PS51199">
    <property type="entry name" value="SF4_HELICASE"/>
    <property type="match status" value="1"/>
</dbReference>
<evidence type="ECO:0000256" key="6">
    <source>
        <dbReference type="ARBA" id="ARBA00022801"/>
    </source>
</evidence>
<evidence type="ECO:0000256" key="9">
    <source>
        <dbReference type="ARBA" id="ARBA00023125"/>
    </source>
</evidence>
<dbReference type="GO" id="GO:0005829">
    <property type="term" value="C:cytosol"/>
    <property type="evidence" value="ECO:0007669"/>
    <property type="project" value="TreeGrafter"/>
</dbReference>
<dbReference type="InterPro" id="IPR007692">
    <property type="entry name" value="DNA_helicase_DnaB"/>
</dbReference>
<dbReference type="GO" id="GO:0005524">
    <property type="term" value="F:ATP binding"/>
    <property type="evidence" value="ECO:0007669"/>
    <property type="project" value="UniProtKB-UniRule"/>
</dbReference>
<dbReference type="Gene3D" id="1.10.860.10">
    <property type="entry name" value="DNAb Helicase, Chain A"/>
    <property type="match status" value="1"/>
</dbReference>
<dbReference type="NCBIfam" id="TIGR00665">
    <property type="entry name" value="DnaB"/>
    <property type="match status" value="1"/>
</dbReference>
<comment type="subunit">
    <text evidence="2">Homohexamer.</text>
</comment>
<dbReference type="EMBL" id="CP042582">
    <property type="protein sequence ID" value="QEX23163.1"/>
    <property type="molecule type" value="Genomic_DNA"/>
</dbReference>
<evidence type="ECO:0000259" key="15">
    <source>
        <dbReference type="PROSITE" id="PS51199"/>
    </source>
</evidence>
<evidence type="ECO:0000256" key="3">
    <source>
        <dbReference type="ARBA" id="ARBA00022515"/>
    </source>
</evidence>
<evidence type="ECO:0000256" key="10">
    <source>
        <dbReference type="ARBA" id="ARBA00023235"/>
    </source>
</evidence>
<evidence type="ECO:0000256" key="13">
    <source>
        <dbReference type="NCBIfam" id="TIGR00665"/>
    </source>
</evidence>
<keyword evidence="4 14" id="KW-0235">DNA replication</keyword>
<dbReference type="Pfam" id="PF03796">
    <property type="entry name" value="DnaB_C"/>
    <property type="match status" value="1"/>
</dbReference>
<dbReference type="CDD" id="cd00984">
    <property type="entry name" value="DnaB_C"/>
    <property type="match status" value="1"/>
</dbReference>
<dbReference type="KEGG" id="hadh:FRZ61_30980"/>
<comment type="catalytic activity">
    <reaction evidence="12 14">
        <text>ATP + H2O = ADP + phosphate + H(+)</text>
        <dbReference type="Rhea" id="RHEA:13065"/>
        <dbReference type="ChEBI" id="CHEBI:15377"/>
        <dbReference type="ChEBI" id="CHEBI:15378"/>
        <dbReference type="ChEBI" id="CHEBI:30616"/>
        <dbReference type="ChEBI" id="CHEBI:43474"/>
        <dbReference type="ChEBI" id="CHEBI:456216"/>
        <dbReference type="EC" id="5.6.2.3"/>
    </reaction>
</comment>
<evidence type="ECO:0000256" key="8">
    <source>
        <dbReference type="ARBA" id="ARBA00022840"/>
    </source>
</evidence>
<evidence type="ECO:0000256" key="2">
    <source>
        <dbReference type="ARBA" id="ARBA00011643"/>
    </source>
</evidence>
<keyword evidence="5 14" id="KW-0547">Nucleotide-binding</keyword>
<feature type="domain" description="SF4 helicase" evidence="15">
    <location>
        <begin position="199"/>
        <end position="505"/>
    </location>
</feature>
<keyword evidence="17" id="KW-1185">Reference proteome</keyword>
<dbReference type="Proteomes" id="UP000325797">
    <property type="component" value="Chromosome"/>
</dbReference>
<dbReference type="GO" id="GO:0006269">
    <property type="term" value="P:DNA replication, synthesis of primer"/>
    <property type="evidence" value="ECO:0007669"/>
    <property type="project" value="UniProtKB-UniRule"/>
</dbReference>